<accession>A0A2S4PYR9</accession>
<dbReference type="EMBL" id="PEDP01000179">
    <property type="protein sequence ID" value="POS87174.1"/>
    <property type="molecule type" value="Genomic_DNA"/>
</dbReference>
<sequence>MSEFQYGENNKILYTLTSLNRWSIANKKLPAIEDIKSLHIYDFDNTLFNSPLPNHQIWNGPSINFLQSQDTFLTGGWWHDQRFLAATGEGIEIEEPKAWKGWWNEKIVELVELSMQQKDALTVLLTGRSETGFSTLIKKMLKSKKLDFDIICLKPIVGPNNERFASTMIFKKMFLECLMETYKKADELRIYEDRVKHTKAFRDFFSEYNKAQLVKQTRGKIAAEVIQVADGPTQLDPVSEIAQVQRLINDHNIAISQGNHGKRDRRLQIKKTAFYTGYLIKSDDSKKLLQLANVPPNLLESEVKFFANNILISPRPASDSILEKVGGMGNKISWEVIGTAVFENKIWAARVRPVPGTRKYYTENPVPFVVLALRRGARLADANLIQNWQPLPANKKYIFESTVSEKVMLRINEEDPREKQNESLIPSKSNKRKRAHDDDAPNQERNRPYYDQSNSNKNSYQQNQIPGLNGRKSPHSSFQRGYRDSNNIRSGRGRGRGGGPTYIYRSLDDVDRANSNTGFNAAVAYEDYPRQH</sequence>
<dbReference type="Pfam" id="PF10307">
    <property type="entry name" value="HAD_SAK_1"/>
    <property type="match status" value="1"/>
</dbReference>
<protein>
    <recommendedName>
        <fullName evidence="2">Swiss Army Knife RNA repair protein HAD domain-containing protein</fullName>
    </recommendedName>
</protein>
<dbReference type="PANTHER" id="PTHR10335:SF23">
    <property type="entry name" value="OB FOLD-CONTAINING PROTEIN, NUCLEIC ACID BINDING"/>
    <property type="match status" value="1"/>
</dbReference>
<dbReference type="PANTHER" id="PTHR10335">
    <property type="entry name" value="RRNA 2-O-METHYLTRANSFERASE FIBRILLARIN"/>
    <property type="match status" value="1"/>
</dbReference>
<keyword evidence="4" id="KW-1185">Reference proteome</keyword>
<reference evidence="3 4" key="1">
    <citation type="submission" date="2017-10" db="EMBL/GenBank/DDBJ databases">
        <title>Development of genomic resources for the powdery mildew, Erysiphe pulchra.</title>
        <authorList>
            <person name="Wadl P.A."/>
            <person name="Mack B.M."/>
            <person name="Moore G."/>
            <person name="Beltz S.B."/>
        </authorList>
    </citation>
    <scope>NUCLEOTIDE SEQUENCE [LARGE SCALE GENOMIC DNA]</scope>
    <source>
        <strain evidence="3">Cflorida</strain>
    </source>
</reference>
<evidence type="ECO:0000313" key="4">
    <source>
        <dbReference type="Proteomes" id="UP000237438"/>
    </source>
</evidence>
<evidence type="ECO:0000313" key="3">
    <source>
        <dbReference type="EMBL" id="POS87174.1"/>
    </source>
</evidence>
<feature type="compositionally biased region" description="Low complexity" evidence="1">
    <location>
        <begin position="449"/>
        <end position="464"/>
    </location>
</feature>
<dbReference type="AlphaFoldDB" id="A0A2S4PYR9"/>
<dbReference type="GO" id="GO:1990259">
    <property type="term" value="F:histone H2AQ104 methyltransferase activity"/>
    <property type="evidence" value="ECO:0007669"/>
    <property type="project" value="TreeGrafter"/>
</dbReference>
<dbReference type="OrthoDB" id="5596992at2759"/>
<name>A0A2S4PYR9_9PEZI</name>
<feature type="compositionally biased region" description="Polar residues" evidence="1">
    <location>
        <begin position="475"/>
        <end position="489"/>
    </location>
</feature>
<comment type="caution">
    <text evidence="3">The sequence shown here is derived from an EMBL/GenBank/DDBJ whole genome shotgun (WGS) entry which is preliminary data.</text>
</comment>
<proteinExistence type="predicted"/>
<evidence type="ECO:0000259" key="2">
    <source>
        <dbReference type="Pfam" id="PF10307"/>
    </source>
</evidence>
<organism evidence="3 4">
    <name type="scientific">Erysiphe pulchra</name>
    <dbReference type="NCBI Taxonomy" id="225359"/>
    <lineage>
        <taxon>Eukaryota</taxon>
        <taxon>Fungi</taxon>
        <taxon>Dikarya</taxon>
        <taxon>Ascomycota</taxon>
        <taxon>Pezizomycotina</taxon>
        <taxon>Leotiomycetes</taxon>
        <taxon>Erysiphales</taxon>
        <taxon>Erysiphaceae</taxon>
        <taxon>Erysiphe</taxon>
    </lineage>
</organism>
<feature type="region of interest" description="Disordered" evidence="1">
    <location>
        <begin position="411"/>
        <end position="503"/>
    </location>
</feature>
<feature type="domain" description="Swiss Army Knife RNA repair protein HAD" evidence="2">
    <location>
        <begin position="50"/>
        <end position="252"/>
    </location>
</feature>
<dbReference type="GO" id="GO:0003723">
    <property type="term" value="F:RNA binding"/>
    <property type="evidence" value="ECO:0007669"/>
    <property type="project" value="TreeGrafter"/>
</dbReference>
<feature type="compositionally biased region" description="Basic and acidic residues" evidence="1">
    <location>
        <begin position="435"/>
        <end position="448"/>
    </location>
</feature>
<gene>
    <name evidence="3" type="ORF">EPUL_001406</name>
</gene>
<dbReference type="Proteomes" id="UP000237438">
    <property type="component" value="Unassembled WGS sequence"/>
</dbReference>
<feature type="compositionally biased region" description="Basic and acidic residues" evidence="1">
    <location>
        <begin position="411"/>
        <end position="421"/>
    </location>
</feature>
<dbReference type="GO" id="GO:0000494">
    <property type="term" value="P:box C/D sno(s)RNA 3'-end processing"/>
    <property type="evidence" value="ECO:0007669"/>
    <property type="project" value="TreeGrafter"/>
</dbReference>
<dbReference type="GO" id="GO:0032040">
    <property type="term" value="C:small-subunit processome"/>
    <property type="evidence" value="ECO:0007669"/>
    <property type="project" value="TreeGrafter"/>
</dbReference>
<evidence type="ECO:0000256" key="1">
    <source>
        <dbReference type="SAM" id="MobiDB-lite"/>
    </source>
</evidence>
<dbReference type="GO" id="GO:0008649">
    <property type="term" value="F:rRNA methyltransferase activity"/>
    <property type="evidence" value="ECO:0007669"/>
    <property type="project" value="TreeGrafter"/>
</dbReference>
<dbReference type="GO" id="GO:0031428">
    <property type="term" value="C:box C/D methylation guide snoRNP complex"/>
    <property type="evidence" value="ECO:0007669"/>
    <property type="project" value="TreeGrafter"/>
</dbReference>
<dbReference type="InterPro" id="IPR018812">
    <property type="entry name" value="SAK_HAD"/>
</dbReference>